<name>A0A2I7SC44_9CAUD</name>
<proteinExistence type="predicted"/>
<protein>
    <submittedName>
        <fullName evidence="1">Uncharacterized protein</fullName>
    </submittedName>
</protein>
<evidence type="ECO:0000313" key="1">
    <source>
        <dbReference type="EMBL" id="AUS03470.1"/>
    </source>
</evidence>
<organism evidence="1 2">
    <name type="scientific">Paenibacillus phage Dragolir</name>
    <dbReference type="NCBI Taxonomy" id="2070190"/>
    <lineage>
        <taxon>Viruses</taxon>
        <taxon>Duplodnaviria</taxon>
        <taxon>Heunggongvirae</taxon>
        <taxon>Uroviricota</taxon>
        <taxon>Caudoviricetes</taxon>
        <taxon>Gochnauervirinae</taxon>
        <taxon>Dragolirvirus</taxon>
        <taxon>Dragolirvirus dragolir</taxon>
    </lineage>
</organism>
<dbReference type="Proteomes" id="UP000240865">
    <property type="component" value="Segment"/>
</dbReference>
<evidence type="ECO:0000313" key="2">
    <source>
        <dbReference type="Proteomes" id="UP000240865"/>
    </source>
</evidence>
<gene>
    <name evidence="1" type="ORF">DRAGOLIR_37</name>
</gene>
<accession>A0A2I7SC44</accession>
<keyword evidence="2" id="KW-1185">Reference proteome</keyword>
<reference evidence="1 2" key="1">
    <citation type="submission" date="2017-12" db="EMBL/GenBank/DDBJ databases">
        <authorList>
            <person name="Hurst M.R.H."/>
        </authorList>
    </citation>
    <scope>NUCLEOTIDE SEQUENCE [LARGE SCALE GENOMIC DNA]</scope>
</reference>
<dbReference type="EMBL" id="MG727697">
    <property type="protein sequence ID" value="AUS03470.1"/>
    <property type="molecule type" value="Genomic_DNA"/>
</dbReference>
<sequence length="46" mass="5243">MYVDILGARVHLDRVGGVSHWKFNSSLQNNGKSLVYQGFSPFLRTF</sequence>